<dbReference type="SUPFAM" id="SSF46689">
    <property type="entry name" value="Homeodomain-like"/>
    <property type="match status" value="1"/>
</dbReference>
<accession>A0A3Q7Y8R1</accession>
<reference evidence="7" key="1">
    <citation type="journal article" date="2013" name="Nat. Biotechnol.">
        <title>Draft genome sequence of chickpea (Cicer arietinum) provides a resource for trait improvement.</title>
        <authorList>
            <person name="Varshney R.K."/>
            <person name="Song C."/>
            <person name="Saxena R.K."/>
            <person name="Azam S."/>
            <person name="Yu S."/>
            <person name="Sharpe A.G."/>
            <person name="Cannon S."/>
            <person name="Baek J."/>
            <person name="Rosen B.D."/>
            <person name="Tar'an B."/>
            <person name="Millan T."/>
            <person name="Zhang X."/>
            <person name="Ramsay L.D."/>
            <person name="Iwata A."/>
            <person name="Wang Y."/>
            <person name="Nelson W."/>
            <person name="Farmer A.D."/>
            <person name="Gaur P.M."/>
            <person name="Soderlund C."/>
            <person name="Penmetsa R.V."/>
            <person name="Xu C."/>
            <person name="Bharti A.K."/>
            <person name="He W."/>
            <person name="Winter P."/>
            <person name="Zhao S."/>
            <person name="Hane J.K."/>
            <person name="Carrasquilla-Garcia N."/>
            <person name="Condie J.A."/>
            <person name="Upadhyaya H.D."/>
            <person name="Luo M.C."/>
            <person name="Thudi M."/>
            <person name="Gowda C.L."/>
            <person name="Singh N.P."/>
            <person name="Lichtenzveig J."/>
            <person name="Gali K.K."/>
            <person name="Rubio J."/>
            <person name="Nadarajan N."/>
            <person name="Dolezel J."/>
            <person name="Bansal K.C."/>
            <person name="Xu X."/>
            <person name="Edwards D."/>
            <person name="Zhang G."/>
            <person name="Kahl G."/>
            <person name="Gil J."/>
            <person name="Singh K.B."/>
            <person name="Datta S.K."/>
            <person name="Jackson S.A."/>
            <person name="Wang J."/>
            <person name="Cook D.R."/>
        </authorList>
    </citation>
    <scope>NUCLEOTIDE SEQUENCE [LARGE SCALE GENOMIC DNA]</scope>
    <source>
        <strain evidence="7">cv. CDC Frontier</strain>
    </source>
</reference>
<evidence type="ECO:0000256" key="4">
    <source>
        <dbReference type="ARBA" id="ARBA00023242"/>
    </source>
</evidence>
<keyword evidence="4" id="KW-0539">Nucleus</keyword>
<dbReference type="RefSeq" id="XP_027188142.1">
    <property type="nucleotide sequence ID" value="XM_027332341.1"/>
</dbReference>
<dbReference type="InterPro" id="IPR017884">
    <property type="entry name" value="SANT_dom"/>
</dbReference>
<dbReference type="OrthoDB" id="6147534at2759"/>
<evidence type="ECO:0000313" key="8">
    <source>
        <dbReference type="RefSeq" id="XP_027188142.1"/>
    </source>
</evidence>
<keyword evidence="2" id="KW-0805">Transcription regulation</keyword>
<dbReference type="PROSITE" id="PS51293">
    <property type="entry name" value="SANT"/>
    <property type="match status" value="1"/>
</dbReference>
<evidence type="ECO:0000256" key="3">
    <source>
        <dbReference type="ARBA" id="ARBA00023163"/>
    </source>
</evidence>
<name>A0A3Q7Y8R1_CICAR</name>
<dbReference type="Proteomes" id="UP000087171">
    <property type="component" value="Chromosome Ca3"/>
</dbReference>
<dbReference type="Pfam" id="PF24662">
    <property type="entry name" value="DUF7650"/>
    <property type="match status" value="1"/>
</dbReference>
<dbReference type="PaxDb" id="3827-XP_004494608.1"/>
<dbReference type="InterPro" id="IPR057712">
    <property type="entry name" value="DUF7952"/>
</dbReference>
<reference evidence="8" key="2">
    <citation type="submission" date="2025-08" db="UniProtKB">
        <authorList>
            <consortium name="RefSeq"/>
        </authorList>
    </citation>
    <scope>IDENTIFICATION</scope>
    <source>
        <tissue evidence="8">Etiolated seedlings</tissue>
    </source>
</reference>
<dbReference type="FunFam" id="1.10.10.60:FF:000374">
    <property type="entry name" value="Arginine-glutamic acid dipeptide repeat protein"/>
    <property type="match status" value="1"/>
</dbReference>
<protein>
    <submittedName>
        <fullName evidence="8">Uncharacterized protein LOC101501579</fullName>
    </submittedName>
</protein>
<evidence type="ECO:0000256" key="2">
    <source>
        <dbReference type="ARBA" id="ARBA00023015"/>
    </source>
</evidence>
<dbReference type="PANTHER" id="PTHR13859:SF31">
    <property type="entry name" value="ELM2 DOMAIN-CONTAINING PROTEIN"/>
    <property type="match status" value="1"/>
</dbReference>
<dbReference type="AlphaFoldDB" id="A0A3Q7Y8R1"/>
<comment type="subcellular location">
    <subcellularLocation>
        <location evidence="1">Nucleus</location>
    </subcellularLocation>
</comment>
<dbReference type="GeneID" id="101501579"/>
<dbReference type="RefSeq" id="XP_073221757.1">
    <property type="nucleotide sequence ID" value="XM_073365656.1"/>
</dbReference>
<evidence type="ECO:0000313" key="7">
    <source>
        <dbReference type="Proteomes" id="UP000087171"/>
    </source>
</evidence>
<dbReference type="GO" id="GO:0003714">
    <property type="term" value="F:transcription corepressor activity"/>
    <property type="evidence" value="ECO:0007669"/>
    <property type="project" value="TreeGrafter"/>
</dbReference>
<keyword evidence="7" id="KW-1185">Reference proteome</keyword>
<evidence type="ECO:0000256" key="5">
    <source>
        <dbReference type="SAM" id="MobiDB-lite"/>
    </source>
</evidence>
<dbReference type="InterPro" id="IPR009057">
    <property type="entry name" value="Homeodomain-like_sf"/>
</dbReference>
<dbReference type="Gene3D" id="1.10.10.60">
    <property type="entry name" value="Homeodomain-like"/>
    <property type="match status" value="1"/>
</dbReference>
<dbReference type="InterPro" id="IPR056067">
    <property type="entry name" value="DUF7650"/>
</dbReference>
<gene>
    <name evidence="8" type="primary">LOC101501579</name>
</gene>
<organism evidence="7 8">
    <name type="scientific">Cicer arietinum</name>
    <name type="common">Chickpea</name>
    <name type="synonym">Garbanzo</name>
    <dbReference type="NCBI Taxonomy" id="3827"/>
    <lineage>
        <taxon>Eukaryota</taxon>
        <taxon>Viridiplantae</taxon>
        <taxon>Streptophyta</taxon>
        <taxon>Embryophyta</taxon>
        <taxon>Tracheophyta</taxon>
        <taxon>Spermatophyta</taxon>
        <taxon>Magnoliopsida</taxon>
        <taxon>eudicotyledons</taxon>
        <taxon>Gunneridae</taxon>
        <taxon>Pentapetalae</taxon>
        <taxon>rosids</taxon>
        <taxon>fabids</taxon>
        <taxon>Fabales</taxon>
        <taxon>Fabaceae</taxon>
        <taxon>Papilionoideae</taxon>
        <taxon>50 kb inversion clade</taxon>
        <taxon>NPAAA clade</taxon>
        <taxon>Hologalegina</taxon>
        <taxon>IRL clade</taxon>
        <taxon>Cicereae</taxon>
        <taxon>Cicer</taxon>
    </lineage>
</organism>
<evidence type="ECO:0000256" key="1">
    <source>
        <dbReference type="ARBA" id="ARBA00004123"/>
    </source>
</evidence>
<dbReference type="KEGG" id="cam:101501579"/>
<feature type="compositionally biased region" description="Basic and acidic residues" evidence="5">
    <location>
        <begin position="531"/>
        <end position="541"/>
    </location>
</feature>
<sequence>MVSFEQNYNDIFMEHASNGDLDLSPRIGDEYQVEIPSVFKKSKHLPLRMNLEDSESVHDKSLSFAIGLPIPVTWLHNEMEYSGDEEGGYHRGDSNSSHLDKSENYVLVPGRLSSAWSEADTKSFVLGLFIFGKNFIQITRFLENKQMGEILSFYYGKFYKTDGYRRWSECRKMKGRKCMIGRKLFTGPRQHELLSRLTSHVSEESQDNLFQVSKSYMEGRTSLEEYVSSLKSSVGLGILVEAVGIGKEKGDLTRLDVEPGKNSRAFSAPTCKDWSSLGPDDIIQSLTGGYRLSKTKSNELFWEAVWPRLLARGWHSEQPKNRGYVTSKDYLVFLIPGIEKFSRRKLVKGDHYFDSVSDVLNKVVAEPNILVLEEEAKVGSFNAEEPENGSNEDDLSDDHRQCYLKPRASTYNKDHMKFMVIDTSLVIGGKSSDLRELKSMPVNSACKVEVDAACKKYKGQKYTRKVKHSKDMSKSIKQKSIKFTVTDTNTLSEGKLLKVKQLRYPLVELEDASTITTALLRESKGGSSTDDSPRMVEAKTRTRDKKKMNKTDSRSGVSNSEATSKKEAYNNPDNNANKVVESQKNQHTYAFDDNQLKRMIKHQFNRRVRSGDSNHAALPVKRRRLTACVKAEKNRIIENSSGSLRSEKLEISQFSSFPDANKNVCDPVSHQQNGCSTASSADRRAEEVNEKSILNNSYQCAVKVEKCSSFTLEIPQVPSKSENINMLAMAEEGEHGLKAKDQCLTSATQEVVEKPVRIACDVDSLEQQPDINPRRQSTRNRPLTVRALECIANEFLHVQRRQKRKDIQTHNDPFNPCRKARTRGKTMLRRHCSDHETAVLVQEEKILNGDGSVS</sequence>
<feature type="domain" description="SANT" evidence="6">
    <location>
        <begin position="111"/>
        <end position="163"/>
    </location>
</feature>
<proteinExistence type="predicted"/>
<dbReference type="PANTHER" id="PTHR13859">
    <property type="entry name" value="ATROPHIN-RELATED"/>
    <property type="match status" value="1"/>
</dbReference>
<dbReference type="GO" id="GO:0005634">
    <property type="term" value="C:nucleus"/>
    <property type="evidence" value="ECO:0007669"/>
    <property type="project" value="UniProtKB-SubCell"/>
</dbReference>
<keyword evidence="3" id="KW-0804">Transcription</keyword>
<feature type="region of interest" description="Disordered" evidence="5">
    <location>
        <begin position="523"/>
        <end position="577"/>
    </location>
</feature>
<evidence type="ECO:0000259" key="6">
    <source>
        <dbReference type="PROSITE" id="PS51293"/>
    </source>
</evidence>
<dbReference type="STRING" id="3827.A0A3Q7Y8R1"/>
<dbReference type="Pfam" id="PF25826">
    <property type="entry name" value="DUF7952"/>
    <property type="match status" value="1"/>
</dbReference>